<dbReference type="EMBL" id="CAKLBY020000224">
    <property type="protein sequence ID" value="CAK7936595.1"/>
    <property type="molecule type" value="Genomic_DNA"/>
</dbReference>
<dbReference type="Proteomes" id="UP001162060">
    <property type="component" value="Unassembled WGS sequence"/>
</dbReference>
<evidence type="ECO:0008006" key="3">
    <source>
        <dbReference type="Google" id="ProtNLM"/>
    </source>
</evidence>
<evidence type="ECO:0000313" key="1">
    <source>
        <dbReference type="EMBL" id="CAK7936595.1"/>
    </source>
</evidence>
<organism evidence="1 2">
    <name type="scientific">Peronospora matthiolae</name>
    <dbReference type="NCBI Taxonomy" id="2874970"/>
    <lineage>
        <taxon>Eukaryota</taxon>
        <taxon>Sar</taxon>
        <taxon>Stramenopiles</taxon>
        <taxon>Oomycota</taxon>
        <taxon>Peronosporomycetes</taxon>
        <taxon>Peronosporales</taxon>
        <taxon>Peronosporaceae</taxon>
        <taxon>Peronospora</taxon>
    </lineage>
</organism>
<gene>
    <name evidence="1" type="ORF">PM001_LOCUS21745</name>
</gene>
<proteinExistence type="predicted"/>
<comment type="caution">
    <text evidence="1">The sequence shown here is derived from an EMBL/GenBank/DDBJ whole genome shotgun (WGS) entry which is preliminary data.</text>
</comment>
<name>A0AAV1UPZ1_9STRA</name>
<protein>
    <recommendedName>
        <fullName evidence="3">Transposase</fullName>
    </recommendedName>
</protein>
<reference evidence="1" key="1">
    <citation type="submission" date="2024-01" db="EMBL/GenBank/DDBJ databases">
        <authorList>
            <person name="Webb A."/>
        </authorList>
    </citation>
    <scope>NUCLEOTIDE SEQUENCE</scope>
    <source>
        <strain evidence="1">Pm1</strain>
    </source>
</reference>
<dbReference type="AlphaFoldDB" id="A0AAV1UPZ1"/>
<accession>A0AAV1UPZ1</accession>
<evidence type="ECO:0000313" key="2">
    <source>
        <dbReference type="Proteomes" id="UP001162060"/>
    </source>
</evidence>
<sequence>MPTEIGKTKCGIVLPAVGNISPVVTLLPSQKPVRAKRLPSFCANEGEIFSRRPVDNTVYERNDVRNRFVHDNTNNRRLAPHARLNGLTNAWDKVLT</sequence>